<feature type="non-terminal residue" evidence="1">
    <location>
        <position position="328"/>
    </location>
</feature>
<evidence type="ECO:0000313" key="1">
    <source>
        <dbReference type="EMBL" id="KAH7928133.1"/>
    </source>
</evidence>
<organism evidence="1 2">
    <name type="scientific">Leucogyrophana mollusca</name>
    <dbReference type="NCBI Taxonomy" id="85980"/>
    <lineage>
        <taxon>Eukaryota</taxon>
        <taxon>Fungi</taxon>
        <taxon>Dikarya</taxon>
        <taxon>Basidiomycota</taxon>
        <taxon>Agaricomycotina</taxon>
        <taxon>Agaricomycetes</taxon>
        <taxon>Agaricomycetidae</taxon>
        <taxon>Boletales</taxon>
        <taxon>Boletales incertae sedis</taxon>
        <taxon>Leucogyrophana</taxon>
    </lineage>
</organism>
<comment type="caution">
    <text evidence="1">The sequence shown here is derived from an EMBL/GenBank/DDBJ whole genome shotgun (WGS) entry which is preliminary data.</text>
</comment>
<accession>A0ACB8BU41</accession>
<protein>
    <submittedName>
        <fullName evidence="1">Terpenoid synthase</fullName>
    </submittedName>
</protein>
<dbReference type="EMBL" id="MU266357">
    <property type="protein sequence ID" value="KAH7928133.1"/>
    <property type="molecule type" value="Genomic_DNA"/>
</dbReference>
<evidence type="ECO:0000313" key="2">
    <source>
        <dbReference type="Proteomes" id="UP000790709"/>
    </source>
</evidence>
<dbReference type="Proteomes" id="UP000790709">
    <property type="component" value="Unassembled WGS sequence"/>
</dbReference>
<name>A0ACB8BU41_9AGAM</name>
<sequence>MLIPCRPGQIILPDLVSHCDFPLRLNPYCAPVAAASESWMIQGAKFSEKRRKKFLGLKAGQLTAMCYPDCEAEELRVVSDFMNYLFNLDDWSDEFDTEGVRGLGDCVMNVLYHPRTYSTNAVAGKMARSFWLRLARKAGPRCQQRFLEAFDMFFQAVTQQSIDRACGIIPDLESYISLRRDTSGCKPVFVLMEYAAGIDLPDEVADHPIIRSLNEATNDLVTWSNDIFSYDVEQKRGDTHNMITVIMHTLGYDLQSAVDFVGRLCKASIYRFNSGRAHIPSWGPDIDPQVETYVLGLQDWIVGSLHWSFETERYFGKRGGEIKDTREI</sequence>
<reference evidence="1" key="1">
    <citation type="journal article" date="2021" name="New Phytol.">
        <title>Evolutionary innovations through gain and loss of genes in the ectomycorrhizal Boletales.</title>
        <authorList>
            <person name="Wu G."/>
            <person name="Miyauchi S."/>
            <person name="Morin E."/>
            <person name="Kuo A."/>
            <person name="Drula E."/>
            <person name="Varga T."/>
            <person name="Kohler A."/>
            <person name="Feng B."/>
            <person name="Cao Y."/>
            <person name="Lipzen A."/>
            <person name="Daum C."/>
            <person name="Hundley H."/>
            <person name="Pangilinan J."/>
            <person name="Johnson J."/>
            <person name="Barry K."/>
            <person name="LaButti K."/>
            <person name="Ng V."/>
            <person name="Ahrendt S."/>
            <person name="Min B."/>
            <person name="Choi I.G."/>
            <person name="Park H."/>
            <person name="Plett J.M."/>
            <person name="Magnuson J."/>
            <person name="Spatafora J.W."/>
            <person name="Nagy L.G."/>
            <person name="Henrissat B."/>
            <person name="Grigoriev I.V."/>
            <person name="Yang Z.L."/>
            <person name="Xu J."/>
            <person name="Martin F.M."/>
        </authorList>
    </citation>
    <scope>NUCLEOTIDE SEQUENCE</scope>
    <source>
        <strain evidence="1">KUC20120723A-06</strain>
    </source>
</reference>
<keyword evidence="2" id="KW-1185">Reference proteome</keyword>
<proteinExistence type="predicted"/>
<gene>
    <name evidence="1" type="ORF">BV22DRAFT_1005645</name>
</gene>